<organism evidence="7 8">
    <name type="scientific">Shimia thalassica</name>
    <dbReference type="NCBI Taxonomy" id="1715693"/>
    <lineage>
        <taxon>Bacteria</taxon>
        <taxon>Pseudomonadati</taxon>
        <taxon>Pseudomonadota</taxon>
        <taxon>Alphaproteobacteria</taxon>
        <taxon>Rhodobacterales</taxon>
        <taxon>Roseobacteraceae</taxon>
    </lineage>
</organism>
<feature type="signal peptide" evidence="5">
    <location>
        <begin position="1"/>
        <end position="23"/>
    </location>
</feature>
<dbReference type="RefSeq" id="WP_158503184.1">
    <property type="nucleotide sequence ID" value="NZ_CYTW01000001.1"/>
</dbReference>
<evidence type="ECO:0000256" key="2">
    <source>
        <dbReference type="ARBA" id="ARBA00022723"/>
    </source>
</evidence>
<dbReference type="PROSITE" id="PS51007">
    <property type="entry name" value="CYTC"/>
    <property type="match status" value="1"/>
</dbReference>
<feature type="domain" description="Cytochrome c" evidence="6">
    <location>
        <begin position="21"/>
        <end position="120"/>
    </location>
</feature>
<sequence>MRLIWGTAIVAVACLLVACTQMSFTGRSVYDHHCASCHGATGKGDGDFADMLLMLPPDLTVLAAQNGGEFPRLRVTEAIQGKGREDHFSGAMPEFADVAGTGVLADQQLEILVDYLESLQVEN</sequence>
<evidence type="ECO:0000313" key="8">
    <source>
        <dbReference type="Proteomes" id="UP000051870"/>
    </source>
</evidence>
<keyword evidence="2 4" id="KW-0479">Metal-binding</keyword>
<dbReference type="SUPFAM" id="SSF46626">
    <property type="entry name" value="Cytochrome c"/>
    <property type="match status" value="1"/>
</dbReference>
<gene>
    <name evidence="7" type="ORF">PH7735_01046</name>
</gene>
<evidence type="ECO:0000256" key="5">
    <source>
        <dbReference type="SAM" id="SignalP"/>
    </source>
</evidence>
<evidence type="ECO:0000256" key="3">
    <source>
        <dbReference type="ARBA" id="ARBA00023004"/>
    </source>
</evidence>
<name>A0A0P1ICK1_9RHOB</name>
<evidence type="ECO:0000313" key="7">
    <source>
        <dbReference type="EMBL" id="CUJ89198.1"/>
    </source>
</evidence>
<protein>
    <submittedName>
        <fullName evidence="7">Cytochrome c, mono-and diheme variants</fullName>
    </submittedName>
</protein>
<proteinExistence type="predicted"/>
<dbReference type="Proteomes" id="UP000051870">
    <property type="component" value="Unassembled WGS sequence"/>
</dbReference>
<evidence type="ECO:0000259" key="6">
    <source>
        <dbReference type="PROSITE" id="PS51007"/>
    </source>
</evidence>
<dbReference type="PROSITE" id="PS51257">
    <property type="entry name" value="PROKAR_LIPOPROTEIN"/>
    <property type="match status" value="1"/>
</dbReference>
<accession>A0A0P1ICK1</accession>
<dbReference type="Pfam" id="PF00034">
    <property type="entry name" value="Cytochrom_C"/>
    <property type="match status" value="1"/>
</dbReference>
<keyword evidence="1 4" id="KW-0349">Heme</keyword>
<reference evidence="8" key="1">
    <citation type="submission" date="2015-09" db="EMBL/GenBank/DDBJ databases">
        <authorList>
            <person name="Rodrigo-Torres Lidia"/>
            <person name="Arahal R.David."/>
        </authorList>
    </citation>
    <scope>NUCLEOTIDE SEQUENCE [LARGE SCALE GENOMIC DNA]</scope>
    <source>
        <strain evidence="8">CECT 7735</strain>
    </source>
</reference>
<keyword evidence="8" id="KW-1185">Reference proteome</keyword>
<evidence type="ECO:0000256" key="1">
    <source>
        <dbReference type="ARBA" id="ARBA00022617"/>
    </source>
</evidence>
<evidence type="ECO:0000256" key="4">
    <source>
        <dbReference type="PROSITE-ProRule" id="PRU00433"/>
    </source>
</evidence>
<dbReference type="AlphaFoldDB" id="A0A0P1ICK1"/>
<dbReference type="InterPro" id="IPR009056">
    <property type="entry name" value="Cyt_c-like_dom"/>
</dbReference>
<dbReference type="STRING" id="1715693.PH7735_01046"/>
<dbReference type="EMBL" id="CYTW01000001">
    <property type="protein sequence ID" value="CUJ89198.1"/>
    <property type="molecule type" value="Genomic_DNA"/>
</dbReference>
<dbReference type="GeneID" id="83880110"/>
<keyword evidence="3 4" id="KW-0408">Iron</keyword>
<dbReference type="InterPro" id="IPR036909">
    <property type="entry name" value="Cyt_c-like_dom_sf"/>
</dbReference>
<keyword evidence="5" id="KW-0732">Signal</keyword>
<feature type="chain" id="PRO_5006065122" evidence="5">
    <location>
        <begin position="24"/>
        <end position="123"/>
    </location>
</feature>
<dbReference type="GO" id="GO:0009055">
    <property type="term" value="F:electron transfer activity"/>
    <property type="evidence" value="ECO:0007669"/>
    <property type="project" value="InterPro"/>
</dbReference>
<dbReference type="GO" id="GO:0020037">
    <property type="term" value="F:heme binding"/>
    <property type="evidence" value="ECO:0007669"/>
    <property type="project" value="InterPro"/>
</dbReference>
<dbReference type="Gene3D" id="1.10.760.10">
    <property type="entry name" value="Cytochrome c-like domain"/>
    <property type="match status" value="1"/>
</dbReference>
<dbReference type="GO" id="GO:0046872">
    <property type="term" value="F:metal ion binding"/>
    <property type="evidence" value="ECO:0007669"/>
    <property type="project" value="UniProtKB-KW"/>
</dbReference>